<reference evidence="15 16" key="1">
    <citation type="submission" date="2009-06" db="EMBL/GenBank/DDBJ databases">
        <title>The Genome Sequence of Loxodonta africana (African elephant).</title>
        <authorList>
            <person name="Di Palma F."/>
            <person name="Heiman D."/>
            <person name="Young S."/>
            <person name="Johnson J."/>
            <person name="Lander E.S."/>
            <person name="Lindblad-Toh K."/>
        </authorList>
    </citation>
    <scope>NUCLEOTIDE SEQUENCE [LARGE SCALE GENOMIC DNA]</scope>
    <source>
        <strain evidence="15 16">Isolate ISIS603380</strain>
    </source>
</reference>
<dbReference type="InterPro" id="IPR013106">
    <property type="entry name" value="Ig_V-set"/>
</dbReference>
<dbReference type="GeneTree" id="ENSGT01150000286907"/>
<keyword evidence="10" id="KW-0393">Immunoglobulin domain</keyword>
<evidence type="ECO:0000259" key="14">
    <source>
        <dbReference type="PROSITE" id="PS50835"/>
    </source>
</evidence>
<evidence type="ECO:0000256" key="11">
    <source>
        <dbReference type="ARBA" id="ARBA00038361"/>
    </source>
</evidence>
<name>G3TKM7_LOXAF</name>
<evidence type="ECO:0000256" key="4">
    <source>
        <dbReference type="ARBA" id="ARBA00022734"/>
    </source>
</evidence>
<evidence type="ECO:0000256" key="9">
    <source>
        <dbReference type="ARBA" id="ARBA00023180"/>
    </source>
</evidence>
<dbReference type="InterPro" id="IPR051036">
    <property type="entry name" value="SIGLEC"/>
</dbReference>
<dbReference type="GO" id="GO:0007155">
    <property type="term" value="P:cell adhesion"/>
    <property type="evidence" value="ECO:0007669"/>
    <property type="project" value="UniProtKB-KW"/>
</dbReference>
<keyword evidence="6 12" id="KW-1133">Transmembrane helix</keyword>
<protein>
    <recommendedName>
        <fullName evidence="14">Ig-like domain-containing protein</fullName>
    </recommendedName>
</protein>
<evidence type="ECO:0000256" key="1">
    <source>
        <dbReference type="ARBA" id="ARBA00004479"/>
    </source>
</evidence>
<feature type="signal peptide" evidence="13">
    <location>
        <begin position="1"/>
        <end position="17"/>
    </location>
</feature>
<evidence type="ECO:0000256" key="3">
    <source>
        <dbReference type="ARBA" id="ARBA00022729"/>
    </source>
</evidence>
<dbReference type="Pfam" id="PF07686">
    <property type="entry name" value="V-set"/>
    <property type="match status" value="1"/>
</dbReference>
<organism evidence="15 16">
    <name type="scientific">Loxodonta africana</name>
    <name type="common">African elephant</name>
    <dbReference type="NCBI Taxonomy" id="9785"/>
    <lineage>
        <taxon>Eukaryota</taxon>
        <taxon>Metazoa</taxon>
        <taxon>Chordata</taxon>
        <taxon>Craniata</taxon>
        <taxon>Vertebrata</taxon>
        <taxon>Euteleostomi</taxon>
        <taxon>Mammalia</taxon>
        <taxon>Eutheria</taxon>
        <taxon>Afrotheria</taxon>
        <taxon>Proboscidea</taxon>
        <taxon>Elephantidae</taxon>
        <taxon>Loxodonta</taxon>
    </lineage>
</organism>
<dbReference type="SMART" id="SM00409">
    <property type="entry name" value="IG"/>
    <property type="match status" value="3"/>
</dbReference>
<reference evidence="15" key="2">
    <citation type="submission" date="2025-08" db="UniProtKB">
        <authorList>
            <consortium name="Ensembl"/>
        </authorList>
    </citation>
    <scope>IDENTIFICATION</scope>
    <source>
        <strain evidence="15">Isolate ISIS603380</strain>
    </source>
</reference>
<dbReference type="InterPro" id="IPR007110">
    <property type="entry name" value="Ig-like_dom"/>
</dbReference>
<proteinExistence type="inferred from homology"/>
<dbReference type="SUPFAM" id="SSF48726">
    <property type="entry name" value="Immunoglobulin"/>
    <property type="match status" value="3"/>
</dbReference>
<keyword evidence="4" id="KW-0430">Lectin</keyword>
<evidence type="ECO:0000256" key="10">
    <source>
        <dbReference type="ARBA" id="ARBA00023319"/>
    </source>
</evidence>
<keyword evidence="5" id="KW-0130">Cell adhesion</keyword>
<feature type="transmembrane region" description="Helical" evidence="12">
    <location>
        <begin position="342"/>
        <end position="363"/>
    </location>
</feature>
<accession>G3TKM7</accession>
<feature type="domain" description="Ig-like" evidence="14">
    <location>
        <begin position="231"/>
        <end position="329"/>
    </location>
</feature>
<comment type="subcellular location">
    <subcellularLocation>
        <location evidence="1">Membrane</location>
        <topology evidence="1">Single-pass type I membrane protein</topology>
    </subcellularLocation>
</comment>
<dbReference type="PANTHER" id="PTHR12035:SF99">
    <property type="entry name" value="SIALIC ACID BINDING IG LIKE LECTIN 6"/>
    <property type="match status" value="1"/>
</dbReference>
<dbReference type="SMART" id="SM00408">
    <property type="entry name" value="IGc2"/>
    <property type="match status" value="1"/>
</dbReference>
<comment type="similarity">
    <text evidence="11">Belongs to the immunoglobulin superfamily. SIGLEC (sialic acid binding Ig-like lectin) family.</text>
</comment>
<dbReference type="PANTHER" id="PTHR12035">
    <property type="entry name" value="SIALIC ACID BINDING IMMUNOGLOBULIN-LIKE LECTIN"/>
    <property type="match status" value="1"/>
</dbReference>
<evidence type="ECO:0000256" key="13">
    <source>
        <dbReference type="SAM" id="SignalP"/>
    </source>
</evidence>
<dbReference type="Gene3D" id="2.60.40.10">
    <property type="entry name" value="Immunoglobulins"/>
    <property type="match status" value="3"/>
</dbReference>
<evidence type="ECO:0000256" key="5">
    <source>
        <dbReference type="ARBA" id="ARBA00022889"/>
    </source>
</evidence>
<dbReference type="HOGENOM" id="CLU_024444_6_1_1"/>
<dbReference type="GO" id="GO:0030246">
    <property type="term" value="F:carbohydrate binding"/>
    <property type="evidence" value="ECO:0007669"/>
    <property type="project" value="UniProtKB-KW"/>
</dbReference>
<dbReference type="InterPro" id="IPR003599">
    <property type="entry name" value="Ig_sub"/>
</dbReference>
<evidence type="ECO:0000256" key="8">
    <source>
        <dbReference type="ARBA" id="ARBA00023157"/>
    </source>
</evidence>
<evidence type="ECO:0000313" key="15">
    <source>
        <dbReference type="Ensembl" id="ENSLAFP00000015388.3"/>
    </source>
</evidence>
<keyword evidence="7 12" id="KW-0472">Membrane</keyword>
<keyword evidence="3 13" id="KW-0732">Signal</keyword>
<dbReference type="PROSITE" id="PS50835">
    <property type="entry name" value="IG_LIKE"/>
    <property type="match status" value="2"/>
</dbReference>
<evidence type="ECO:0000256" key="12">
    <source>
        <dbReference type="SAM" id="Phobius"/>
    </source>
</evidence>
<keyword evidence="16" id="KW-1185">Reference proteome</keyword>
<dbReference type="Ensembl" id="ENSLAFT00000018362.3">
    <property type="protein sequence ID" value="ENSLAFP00000015388.3"/>
    <property type="gene ID" value="ENSLAFG00000006969.3"/>
</dbReference>
<dbReference type="InterPro" id="IPR003598">
    <property type="entry name" value="Ig_sub2"/>
</dbReference>
<dbReference type="FunFam" id="2.60.40.10:FF:000912">
    <property type="entry name" value="Myeloid cell surface antigen CD33"/>
    <property type="match status" value="1"/>
</dbReference>
<evidence type="ECO:0000313" key="16">
    <source>
        <dbReference type="Proteomes" id="UP000007646"/>
    </source>
</evidence>
<reference evidence="15" key="3">
    <citation type="submission" date="2025-09" db="UniProtKB">
        <authorList>
            <consortium name="Ensembl"/>
        </authorList>
    </citation>
    <scope>IDENTIFICATION</scope>
    <source>
        <strain evidence="15">Isolate ISIS603380</strain>
    </source>
</reference>
<dbReference type="AlphaFoldDB" id="G3TKM7"/>
<feature type="domain" description="Ig-like" evidence="14">
    <location>
        <begin position="141"/>
        <end position="224"/>
    </location>
</feature>
<dbReference type="InterPro" id="IPR013783">
    <property type="entry name" value="Ig-like_fold"/>
</dbReference>
<feature type="chain" id="PRO_5003455441" description="Ig-like domain-containing protein" evidence="13">
    <location>
        <begin position="18"/>
        <end position="387"/>
    </location>
</feature>
<keyword evidence="2 12" id="KW-0812">Transmembrane</keyword>
<dbReference type="InterPro" id="IPR036179">
    <property type="entry name" value="Ig-like_dom_sf"/>
</dbReference>
<keyword evidence="8" id="KW-1015">Disulfide bond</keyword>
<sequence>MLPLLLLLPLLWRGSLTQSWRTKMKPQISVTVQEGLCVFVPCKFLYSRGSFGYLPMSWFQSGANIHRDLPVATNQPGQKVQERTQGRFLLLRDSGVNNCSLSIRDANMADNGMYFLRVESFFQRYEDKTFLLKVTALTQLPSIQIPGILESGCPRNLTCSVPWACEQGTPPIFSWNSAALTSLGPKTHLSSVLTLSPRPQDHGASLTCQVTLPAVGVTVKRTIHLNVSYAPQNMVITVFQGNSTEALKILGNASSLPILEGQSLHLVCVADSNPPAELRWFRESPTLNTSLISNTGYMELPQAGTGEEGVFTCQAQNQLGSQHVLLNVSVHWKPEPRSCSEALGAAGGAGGMALLCLCLFLIFRVKTQRKKAAKTVEAMNDMNLVLG</sequence>
<dbReference type="Proteomes" id="UP000007646">
    <property type="component" value="Unassembled WGS sequence"/>
</dbReference>
<dbReference type="GO" id="GO:0005886">
    <property type="term" value="C:plasma membrane"/>
    <property type="evidence" value="ECO:0007669"/>
    <property type="project" value="TreeGrafter"/>
</dbReference>
<evidence type="ECO:0000256" key="7">
    <source>
        <dbReference type="ARBA" id="ARBA00023136"/>
    </source>
</evidence>
<dbReference type="GO" id="GO:0033691">
    <property type="term" value="F:sialic acid binding"/>
    <property type="evidence" value="ECO:0007669"/>
    <property type="project" value="TreeGrafter"/>
</dbReference>
<dbReference type="Pfam" id="PF13927">
    <property type="entry name" value="Ig_3"/>
    <property type="match status" value="1"/>
</dbReference>
<evidence type="ECO:0000256" key="6">
    <source>
        <dbReference type="ARBA" id="ARBA00022989"/>
    </source>
</evidence>
<keyword evidence="9" id="KW-0325">Glycoprotein</keyword>
<evidence type="ECO:0000256" key="2">
    <source>
        <dbReference type="ARBA" id="ARBA00022692"/>
    </source>
</evidence>